<dbReference type="Gene3D" id="2.20.140.10">
    <property type="entry name" value="WGR domain"/>
    <property type="match status" value="1"/>
</dbReference>
<evidence type="ECO:0000313" key="1">
    <source>
        <dbReference type="EMBL" id="MEA5582446.1"/>
    </source>
</evidence>
<name>A0ABU5UFY5_9CYAN</name>
<dbReference type="Gene3D" id="2.160.20.80">
    <property type="entry name" value="E3 ubiquitin-protein ligase SopA"/>
    <property type="match status" value="2"/>
</dbReference>
<sequence>MTMQNIQEIVLTFQEGTSNKVYRVYLRKIASELYTVDAEYGKMGGNLKSITKTPEPVSLQAAETIFHRLVNSKLKEGYIQAAGAYPNSKTLKNRQAIVDRIKEEKVDAFLTAAIAAGLNPIGDFTGLNLRNIDFLTTEMINGDEDEYDLSNANLENTNLSLTNLRYMNLSNANLKNANLSGAELAILPGANLTDATLTDTYLGNADLTGANCLRADFSRAKFAEEYTTLEDCNFQYAKFFETQFHSETAIDGCDFSYADFSHAQEIVNLFGICEIEKGVNFSYANFSYTDLSGFEFNRMKLELKYAQFQHTDLRGVNLSNLDLSYINFTNANLENANLENCDLTGASLTGANLKGTNLKGVNFHKIGQCKNIKINLKTHIDEDWRMLVNEQAVNTNYNFEEIIQQLTHLQNKPSWQLKYISNPDGTESAINDFYRNKSDFIEKIVQGHSVKLLIRFIGENHILSLSPQTVWVEEVPKEHPNFPDDSTVIAQYQSICDQSFFPPSLRTFADSCCQTLIILNTKGEFQVTRWRVEDNSLIDSVSMGVSVRWLID</sequence>
<keyword evidence="2" id="KW-1185">Reference proteome</keyword>
<organism evidence="1 2">
    <name type="scientific">Nodularia harveyana UHCC-0300</name>
    <dbReference type="NCBI Taxonomy" id="2974287"/>
    <lineage>
        <taxon>Bacteria</taxon>
        <taxon>Bacillati</taxon>
        <taxon>Cyanobacteriota</taxon>
        <taxon>Cyanophyceae</taxon>
        <taxon>Nostocales</taxon>
        <taxon>Nodulariaceae</taxon>
        <taxon>Nodularia</taxon>
    </lineage>
</organism>
<dbReference type="InterPro" id="IPR001646">
    <property type="entry name" value="5peptide_repeat"/>
</dbReference>
<proteinExistence type="predicted"/>
<protein>
    <submittedName>
        <fullName evidence="1">Pentapeptide repeat-containing protein</fullName>
    </submittedName>
</protein>
<dbReference type="Proteomes" id="UP001302120">
    <property type="component" value="Unassembled WGS sequence"/>
</dbReference>
<dbReference type="RefSeq" id="WP_323196762.1">
    <property type="nucleotide sequence ID" value="NZ_JAYGHG010000023.1"/>
</dbReference>
<accession>A0ABU5UFY5</accession>
<dbReference type="PANTHER" id="PTHR14136:SF17">
    <property type="entry name" value="BTB_POZ DOMAIN-CONTAINING PROTEIN KCTD9"/>
    <property type="match status" value="1"/>
</dbReference>
<comment type="caution">
    <text evidence="1">The sequence shown here is derived from an EMBL/GenBank/DDBJ whole genome shotgun (WGS) entry which is preliminary data.</text>
</comment>
<dbReference type="Pfam" id="PF00805">
    <property type="entry name" value="Pentapeptide"/>
    <property type="match status" value="3"/>
</dbReference>
<dbReference type="PANTHER" id="PTHR14136">
    <property type="entry name" value="BTB_POZ DOMAIN-CONTAINING PROTEIN KCTD9"/>
    <property type="match status" value="1"/>
</dbReference>
<dbReference type="EMBL" id="JAYGHG010000023">
    <property type="protein sequence ID" value="MEA5582446.1"/>
    <property type="molecule type" value="Genomic_DNA"/>
</dbReference>
<dbReference type="SUPFAM" id="SSF141571">
    <property type="entry name" value="Pentapeptide repeat-like"/>
    <property type="match status" value="1"/>
</dbReference>
<reference evidence="1 2" key="1">
    <citation type="submission" date="2023-12" db="EMBL/GenBank/DDBJ databases">
        <title>Baltic Sea Cyanobacteria.</title>
        <authorList>
            <person name="Delbaje E."/>
            <person name="Fewer D.P."/>
            <person name="Shishido T.K."/>
        </authorList>
    </citation>
    <scope>NUCLEOTIDE SEQUENCE [LARGE SCALE GENOMIC DNA]</scope>
    <source>
        <strain evidence="1 2">UHCC-0300</strain>
    </source>
</reference>
<evidence type="ECO:0000313" key="2">
    <source>
        <dbReference type="Proteomes" id="UP001302120"/>
    </source>
</evidence>
<gene>
    <name evidence="1" type="ORF">VB620_13990</name>
</gene>
<dbReference type="InterPro" id="IPR051082">
    <property type="entry name" value="Pentapeptide-BTB/POZ_domain"/>
</dbReference>